<reference evidence="6" key="2">
    <citation type="submission" date="2016-03" db="EMBL/GenBank/DDBJ databases">
        <authorList>
            <person name="Ploux O."/>
        </authorList>
    </citation>
    <scope>NUCLEOTIDE SEQUENCE [LARGE SCALE GENOMIC DNA]</scope>
    <source>
        <strain evidence="6">PP9</strain>
    </source>
</reference>
<dbReference type="RefSeq" id="WP_066784102.1">
    <property type="nucleotide sequence ID" value="NZ_CP014806.1"/>
</dbReference>
<keyword evidence="6" id="KW-1185">Reference proteome</keyword>
<dbReference type="Pfam" id="PF12833">
    <property type="entry name" value="HTH_18"/>
    <property type="match status" value="1"/>
</dbReference>
<dbReference type="InterPro" id="IPR009057">
    <property type="entry name" value="Homeodomain-like_sf"/>
</dbReference>
<keyword evidence="1" id="KW-0805">Transcription regulation</keyword>
<keyword evidence="3" id="KW-0804">Transcription</keyword>
<evidence type="ECO:0000313" key="5">
    <source>
        <dbReference type="EMBL" id="AMW97990.1"/>
    </source>
</evidence>
<evidence type="ECO:0000256" key="3">
    <source>
        <dbReference type="ARBA" id="ARBA00023163"/>
    </source>
</evidence>
<organism evidence="5 6">
    <name type="scientific">Rummeliibacillus stabekisii</name>
    <dbReference type="NCBI Taxonomy" id="241244"/>
    <lineage>
        <taxon>Bacteria</taxon>
        <taxon>Bacillati</taxon>
        <taxon>Bacillota</taxon>
        <taxon>Bacilli</taxon>
        <taxon>Bacillales</taxon>
        <taxon>Caryophanaceae</taxon>
        <taxon>Rummeliibacillus</taxon>
    </lineage>
</organism>
<dbReference type="PROSITE" id="PS00041">
    <property type="entry name" value="HTH_ARAC_FAMILY_1"/>
    <property type="match status" value="1"/>
</dbReference>
<reference evidence="5 6" key="1">
    <citation type="journal article" date="2016" name="Genome Announc.">
        <title>Whole-Genome Sequence of Rummeliibacillus stabekisii Strain PP9 Isolated from Antarctic Soil.</title>
        <authorList>
            <person name="da Mota F.F."/>
            <person name="Vollu R.E."/>
            <person name="Jurelevicius D."/>
            <person name="Seldin L."/>
        </authorList>
    </citation>
    <scope>NUCLEOTIDE SEQUENCE [LARGE SCALE GENOMIC DNA]</scope>
    <source>
        <strain evidence="5 6">PP9</strain>
    </source>
</reference>
<dbReference type="KEGG" id="rst:ATY39_00315"/>
<evidence type="ECO:0000256" key="1">
    <source>
        <dbReference type="ARBA" id="ARBA00023015"/>
    </source>
</evidence>
<gene>
    <name evidence="5" type="ORF">ATY39_00315</name>
</gene>
<evidence type="ECO:0000313" key="6">
    <source>
        <dbReference type="Proteomes" id="UP000076021"/>
    </source>
</evidence>
<protein>
    <submittedName>
        <fullName evidence="5">AraC family transcriptional regulator</fullName>
    </submittedName>
</protein>
<dbReference type="PRINTS" id="PR00032">
    <property type="entry name" value="HTHARAC"/>
</dbReference>
<dbReference type="GO" id="GO:0043565">
    <property type="term" value="F:sequence-specific DNA binding"/>
    <property type="evidence" value="ECO:0007669"/>
    <property type="project" value="InterPro"/>
</dbReference>
<proteinExistence type="predicted"/>
<dbReference type="InterPro" id="IPR050959">
    <property type="entry name" value="MarA-like"/>
</dbReference>
<dbReference type="Proteomes" id="UP000076021">
    <property type="component" value="Chromosome"/>
</dbReference>
<dbReference type="EMBL" id="CP014806">
    <property type="protein sequence ID" value="AMW97990.1"/>
    <property type="molecule type" value="Genomic_DNA"/>
</dbReference>
<dbReference type="SUPFAM" id="SSF46689">
    <property type="entry name" value="Homeodomain-like"/>
    <property type="match status" value="2"/>
</dbReference>
<dbReference type="OrthoDB" id="8365150at2"/>
<dbReference type="Gene3D" id="1.10.10.60">
    <property type="entry name" value="Homeodomain-like"/>
    <property type="match status" value="2"/>
</dbReference>
<name>A0A143H9E6_9BACL</name>
<evidence type="ECO:0000256" key="2">
    <source>
        <dbReference type="ARBA" id="ARBA00023125"/>
    </source>
</evidence>
<sequence length="357" mass="42164">MNEQIQHMIDWVEATLKNDFSLDELSSYMGYSPYYCSFKFHQATGITIRRYVLLRKLYLSTDDLKNNRRIIDIAVDYGYSSQEAYSRAFKSVFGLNPREFQLNEMPVQSFIKLTLEKEGEWGGMIISTKEVEKLKRQSSKLFDRDVLNVLNGQFMYEQFKENKLMGDSDYVPFNEAMCVNVATSQVFDEEFVKTRAQGHNDSVENYFKKVIEPLDNLFTKQYKCIVLWFGEDMFCQMNLLTMLAYLEQSNYKGEIFLYSFREDEFRVNVTELKLGTYSSIYKEVLVKHQRPTNDVFPVMYQAIEIYLDMLKEDNAVVKYIAKNKDVPTMELVNRLFTRFPTIGYGDTQYIELIHKNR</sequence>
<dbReference type="InterPro" id="IPR018060">
    <property type="entry name" value="HTH_AraC"/>
</dbReference>
<dbReference type="PANTHER" id="PTHR47504">
    <property type="entry name" value="RIGHT ORIGIN-BINDING PROTEIN"/>
    <property type="match status" value="1"/>
</dbReference>
<dbReference type="STRING" id="241244.ATY39_00315"/>
<dbReference type="InterPro" id="IPR020449">
    <property type="entry name" value="Tscrpt_reg_AraC-type_HTH"/>
</dbReference>
<keyword evidence="2" id="KW-0238">DNA-binding</keyword>
<feature type="domain" description="HTH araC/xylS-type" evidence="4">
    <location>
        <begin position="6"/>
        <end position="103"/>
    </location>
</feature>
<dbReference type="SMART" id="SM00342">
    <property type="entry name" value="HTH_ARAC"/>
    <property type="match status" value="1"/>
</dbReference>
<dbReference type="InterPro" id="IPR018062">
    <property type="entry name" value="HTH_AraC-typ_CS"/>
</dbReference>
<accession>A0A143H9E6</accession>
<dbReference type="PROSITE" id="PS01124">
    <property type="entry name" value="HTH_ARAC_FAMILY_2"/>
    <property type="match status" value="1"/>
</dbReference>
<evidence type="ECO:0000259" key="4">
    <source>
        <dbReference type="PROSITE" id="PS01124"/>
    </source>
</evidence>
<dbReference type="PANTHER" id="PTHR47504:SF6">
    <property type="entry name" value="ARAC-FAMILY TRANSCRIPTIONAL REGULATOR"/>
    <property type="match status" value="1"/>
</dbReference>
<dbReference type="GO" id="GO:0003700">
    <property type="term" value="F:DNA-binding transcription factor activity"/>
    <property type="evidence" value="ECO:0007669"/>
    <property type="project" value="InterPro"/>
</dbReference>
<dbReference type="AlphaFoldDB" id="A0A143H9E6"/>